<name>A0ACB9ZZD5_CATRO</name>
<evidence type="ECO:0000313" key="1">
    <source>
        <dbReference type="EMBL" id="KAI5653861.1"/>
    </source>
</evidence>
<gene>
    <name evidence="1" type="ORF">M9H77_31048</name>
</gene>
<sequence length="157" mass="18163">MEAINPVRVLLFWDSEIARDAYGPYFYWNNSEKLDIANEPNYYTCGTSKKNIEYRDIDPNLWNVRMTMKVPSYYESATMGEQPMVQNARYDYTHSGVFLDMGSGSPIDDIIKSCTVRFIDWNNSMTDIELGMKFVDKVQAVSAVRKFSVSVGREYQV</sequence>
<comment type="caution">
    <text evidence="1">The sequence shown here is derived from an EMBL/GenBank/DDBJ whole genome shotgun (WGS) entry which is preliminary data.</text>
</comment>
<proteinExistence type="predicted"/>
<dbReference type="EMBL" id="CM044707">
    <property type="protein sequence ID" value="KAI5653861.1"/>
    <property type="molecule type" value="Genomic_DNA"/>
</dbReference>
<keyword evidence="2" id="KW-1185">Reference proteome</keyword>
<accession>A0ACB9ZZD5</accession>
<protein>
    <submittedName>
        <fullName evidence="1">Uncharacterized protein</fullName>
    </submittedName>
</protein>
<evidence type="ECO:0000313" key="2">
    <source>
        <dbReference type="Proteomes" id="UP001060085"/>
    </source>
</evidence>
<reference evidence="2" key="1">
    <citation type="journal article" date="2023" name="Nat. Plants">
        <title>Single-cell RNA sequencing provides a high-resolution roadmap for understanding the multicellular compartmentation of specialized metabolism.</title>
        <authorList>
            <person name="Sun S."/>
            <person name="Shen X."/>
            <person name="Li Y."/>
            <person name="Li Y."/>
            <person name="Wang S."/>
            <person name="Li R."/>
            <person name="Zhang H."/>
            <person name="Shen G."/>
            <person name="Guo B."/>
            <person name="Wei J."/>
            <person name="Xu J."/>
            <person name="St-Pierre B."/>
            <person name="Chen S."/>
            <person name="Sun C."/>
        </authorList>
    </citation>
    <scope>NUCLEOTIDE SEQUENCE [LARGE SCALE GENOMIC DNA]</scope>
</reference>
<organism evidence="1 2">
    <name type="scientific">Catharanthus roseus</name>
    <name type="common">Madagascar periwinkle</name>
    <name type="synonym">Vinca rosea</name>
    <dbReference type="NCBI Taxonomy" id="4058"/>
    <lineage>
        <taxon>Eukaryota</taxon>
        <taxon>Viridiplantae</taxon>
        <taxon>Streptophyta</taxon>
        <taxon>Embryophyta</taxon>
        <taxon>Tracheophyta</taxon>
        <taxon>Spermatophyta</taxon>
        <taxon>Magnoliopsida</taxon>
        <taxon>eudicotyledons</taxon>
        <taxon>Gunneridae</taxon>
        <taxon>Pentapetalae</taxon>
        <taxon>asterids</taxon>
        <taxon>lamiids</taxon>
        <taxon>Gentianales</taxon>
        <taxon>Apocynaceae</taxon>
        <taxon>Rauvolfioideae</taxon>
        <taxon>Vinceae</taxon>
        <taxon>Catharanthinae</taxon>
        <taxon>Catharanthus</taxon>
    </lineage>
</organism>
<dbReference type="Proteomes" id="UP001060085">
    <property type="component" value="Linkage Group LG07"/>
</dbReference>